<proteinExistence type="inferred from homology"/>
<evidence type="ECO:0000256" key="5">
    <source>
        <dbReference type="ARBA" id="ARBA00022692"/>
    </source>
</evidence>
<comment type="subcellular location">
    <subcellularLocation>
        <location evidence="1 8">Cell membrane</location>
        <topology evidence="1 8">Multi-pass membrane protein</topology>
    </subcellularLocation>
</comment>
<dbReference type="PANTHER" id="PTHR30450:SF1">
    <property type="entry name" value="D-METHIONINE TRANSPORT SYSTEM PERMEASE PROTEIN METI-RELATED"/>
    <property type="match status" value="1"/>
</dbReference>
<evidence type="ECO:0000256" key="6">
    <source>
        <dbReference type="ARBA" id="ARBA00022989"/>
    </source>
</evidence>
<keyword evidence="3 8" id="KW-0813">Transport</keyword>
<evidence type="ECO:0000256" key="7">
    <source>
        <dbReference type="ARBA" id="ARBA00023136"/>
    </source>
</evidence>
<evidence type="ECO:0000256" key="2">
    <source>
        <dbReference type="ARBA" id="ARBA00007069"/>
    </source>
</evidence>
<evidence type="ECO:0000256" key="8">
    <source>
        <dbReference type="RuleBase" id="RU363032"/>
    </source>
</evidence>
<feature type="domain" description="ABC transmembrane type-1" evidence="9">
    <location>
        <begin position="13"/>
        <end position="205"/>
    </location>
</feature>
<dbReference type="PANTHER" id="PTHR30450">
    <property type="entry name" value="ABC TRANSPORTER PERMEASE"/>
    <property type="match status" value="1"/>
</dbReference>
<evidence type="ECO:0000256" key="1">
    <source>
        <dbReference type="ARBA" id="ARBA00004651"/>
    </source>
</evidence>
<accession>A0A7W6FVN3</accession>
<dbReference type="InterPro" id="IPR051322">
    <property type="entry name" value="AA_ABC_Transporter_Permease"/>
</dbReference>
<dbReference type="Proteomes" id="UP000531216">
    <property type="component" value="Unassembled WGS sequence"/>
</dbReference>
<dbReference type="CDD" id="cd06261">
    <property type="entry name" value="TM_PBP2"/>
    <property type="match status" value="1"/>
</dbReference>
<keyword evidence="4" id="KW-1003">Cell membrane</keyword>
<gene>
    <name evidence="10" type="ORF">GGR05_002347</name>
</gene>
<dbReference type="GO" id="GO:0048473">
    <property type="term" value="P:D-methionine transmembrane transport"/>
    <property type="evidence" value="ECO:0007669"/>
    <property type="project" value="TreeGrafter"/>
</dbReference>
<dbReference type="FunFam" id="1.10.3720.10:FF:000002">
    <property type="entry name" value="D-methionine ABC transporter permease MetI"/>
    <property type="match status" value="1"/>
</dbReference>
<comment type="caution">
    <text evidence="10">The sequence shown here is derived from an EMBL/GenBank/DDBJ whole genome shotgun (WGS) entry which is preliminary data.</text>
</comment>
<keyword evidence="5 8" id="KW-0812">Transmembrane</keyword>
<keyword evidence="6 8" id="KW-1133">Transmembrane helix</keyword>
<feature type="transmembrane region" description="Helical" evidence="8">
    <location>
        <begin position="188"/>
        <end position="207"/>
    </location>
</feature>
<dbReference type="Pfam" id="PF00528">
    <property type="entry name" value="BPD_transp_1"/>
    <property type="match status" value="1"/>
</dbReference>
<dbReference type="RefSeq" id="WP_090963189.1">
    <property type="nucleotide sequence ID" value="NZ_FOOA01000008.1"/>
</dbReference>
<feature type="transmembrane region" description="Helical" evidence="8">
    <location>
        <begin position="12"/>
        <end position="35"/>
    </location>
</feature>
<dbReference type="InterPro" id="IPR035906">
    <property type="entry name" value="MetI-like_sf"/>
</dbReference>
<dbReference type="AlphaFoldDB" id="A0A7W6FVN3"/>
<feature type="transmembrane region" description="Helical" evidence="8">
    <location>
        <begin position="55"/>
        <end position="75"/>
    </location>
</feature>
<name>A0A7W6FVN3_9HYPH</name>
<protein>
    <submittedName>
        <fullName evidence="10">D-methionine transport system permease protein</fullName>
    </submittedName>
</protein>
<dbReference type="EMBL" id="JACIDO010000004">
    <property type="protein sequence ID" value="MBB3936197.1"/>
    <property type="molecule type" value="Genomic_DNA"/>
</dbReference>
<dbReference type="PROSITE" id="PS50928">
    <property type="entry name" value="ABC_TM1"/>
    <property type="match status" value="1"/>
</dbReference>
<comment type="similarity">
    <text evidence="2">Belongs to the binding-protein-dependent transport system permease family. CysTW subfamily.</text>
</comment>
<dbReference type="GO" id="GO:0005886">
    <property type="term" value="C:plasma membrane"/>
    <property type="evidence" value="ECO:0007669"/>
    <property type="project" value="UniProtKB-SubCell"/>
</dbReference>
<dbReference type="InterPro" id="IPR000515">
    <property type="entry name" value="MetI-like"/>
</dbReference>
<evidence type="ECO:0000256" key="4">
    <source>
        <dbReference type="ARBA" id="ARBA00022475"/>
    </source>
</evidence>
<dbReference type="Gene3D" id="1.10.3720.10">
    <property type="entry name" value="MetI-like"/>
    <property type="match status" value="1"/>
</dbReference>
<evidence type="ECO:0000256" key="3">
    <source>
        <dbReference type="ARBA" id="ARBA00022448"/>
    </source>
</evidence>
<keyword evidence="11" id="KW-1185">Reference proteome</keyword>
<dbReference type="OrthoDB" id="9793490at2"/>
<keyword evidence="7 8" id="KW-0472">Membrane</keyword>
<organism evidence="10 11">
    <name type="scientific">Aureimonas phyllosphaerae</name>
    <dbReference type="NCBI Taxonomy" id="1166078"/>
    <lineage>
        <taxon>Bacteria</taxon>
        <taxon>Pseudomonadati</taxon>
        <taxon>Pseudomonadota</taxon>
        <taxon>Alphaproteobacteria</taxon>
        <taxon>Hyphomicrobiales</taxon>
        <taxon>Aurantimonadaceae</taxon>
        <taxon>Aureimonas</taxon>
    </lineage>
</organism>
<reference evidence="10 11" key="1">
    <citation type="submission" date="2020-08" db="EMBL/GenBank/DDBJ databases">
        <title>Genomic Encyclopedia of Type Strains, Phase IV (KMG-IV): sequencing the most valuable type-strain genomes for metagenomic binning, comparative biology and taxonomic classification.</title>
        <authorList>
            <person name="Goeker M."/>
        </authorList>
    </citation>
    <scope>NUCLEOTIDE SEQUENCE [LARGE SCALE GENOMIC DNA]</scope>
    <source>
        <strain evidence="10 11">DSM 25024</strain>
    </source>
</reference>
<dbReference type="SUPFAM" id="SSF161098">
    <property type="entry name" value="MetI-like"/>
    <property type="match status" value="1"/>
</dbReference>
<feature type="transmembrane region" description="Helical" evidence="8">
    <location>
        <begin position="146"/>
        <end position="167"/>
    </location>
</feature>
<evidence type="ECO:0000313" key="10">
    <source>
        <dbReference type="EMBL" id="MBB3936197.1"/>
    </source>
</evidence>
<feature type="transmembrane region" description="Helical" evidence="8">
    <location>
        <begin position="87"/>
        <end position="105"/>
    </location>
</feature>
<evidence type="ECO:0000259" key="9">
    <source>
        <dbReference type="PROSITE" id="PS50928"/>
    </source>
</evidence>
<dbReference type="NCBIfam" id="NF008049">
    <property type="entry name" value="PRK10782.1"/>
    <property type="match status" value="1"/>
</dbReference>
<sequence>MSSALTDLLIRATWETILMTLASGLVSLLVGLPIGLLLTVTAKGGILEEPWTNRILGSFVNAFRSVPFIILLVALIPLTRLIVGTSIGTYAAIVPLSIAAIPYYARIAEVSLREVDPNLVETARAMGAGRWTIVRHVLLSEAMPGLVAGFIVTLITLVGATAVAGAIGAGGLGDLAIRYGYQRFQTEVMVAVVAVLVVLVCLLQWAGDRLVARLDHRR</sequence>
<evidence type="ECO:0000313" key="11">
    <source>
        <dbReference type="Proteomes" id="UP000531216"/>
    </source>
</evidence>